<dbReference type="EMBL" id="CP117454">
    <property type="protein sequence ID" value="WLG86472.1"/>
    <property type="molecule type" value="Genomic_DNA"/>
</dbReference>
<sequence>MNAEPKELNLTAPKVLEAYGFAGDRLNFNDVYNSTHINIQVPHYVGMDQGHTVRARWASGRYTYNTETLTIGIPAPQNFKIPRLEVIDSIGSLVTVNYSVRTAPGTPLIISKSLTLNVDAQDFDLIEPRLSVDRKKVTVKFVNMGPGYTVRVRWHGTIVHDTETKPIVDNSSMAFDIPTSWIQENMGKLVLINYSVHRSGTKNNLMFSQLLRVML</sequence>
<dbReference type="RefSeq" id="WP_305448776.1">
    <property type="nucleotide sequence ID" value="NZ_CP117454.1"/>
</dbReference>
<accession>A0ABY9F311</accession>
<keyword evidence="2" id="KW-1185">Reference proteome</keyword>
<gene>
    <name evidence="1" type="ORF">PSH97_08100</name>
</gene>
<protein>
    <submittedName>
        <fullName evidence="1">Uncharacterized protein</fullName>
    </submittedName>
</protein>
<name>A0ABY9F311_9PSED</name>
<evidence type="ECO:0000313" key="2">
    <source>
        <dbReference type="Proteomes" id="UP001239418"/>
    </source>
</evidence>
<proteinExistence type="predicted"/>
<dbReference type="Proteomes" id="UP001239418">
    <property type="component" value="Chromosome"/>
</dbReference>
<reference evidence="1 2" key="1">
    <citation type="submission" date="2023-02" db="EMBL/GenBank/DDBJ databases">
        <title>Evolution of Hrp T3SS in non-pathogenic Pseudomonas fluorescens.</title>
        <authorList>
            <person name="Liao K."/>
            <person name="Wei H."/>
            <person name="Gu Y."/>
        </authorList>
    </citation>
    <scope>NUCLEOTIDE SEQUENCE [LARGE SCALE GENOMIC DNA]</scope>
    <source>
        <strain evidence="1 2">FP1935</strain>
    </source>
</reference>
<organism evidence="1 2">
    <name type="scientific">Pseudomonas cucumis</name>
    <dbReference type="NCBI Taxonomy" id="2954082"/>
    <lineage>
        <taxon>Bacteria</taxon>
        <taxon>Pseudomonadati</taxon>
        <taxon>Pseudomonadota</taxon>
        <taxon>Gammaproteobacteria</taxon>
        <taxon>Pseudomonadales</taxon>
        <taxon>Pseudomonadaceae</taxon>
        <taxon>Pseudomonas</taxon>
    </lineage>
</organism>
<evidence type="ECO:0000313" key="1">
    <source>
        <dbReference type="EMBL" id="WLG86472.1"/>
    </source>
</evidence>